<feature type="compositionally biased region" description="Low complexity" evidence="1">
    <location>
        <begin position="175"/>
        <end position="185"/>
    </location>
</feature>
<accession>A0A5B0NC08</accession>
<dbReference type="Proteomes" id="UP000324748">
    <property type="component" value="Unassembled WGS sequence"/>
</dbReference>
<name>A0A5B0NC08_PUCGR</name>
<dbReference type="EMBL" id="VSWC01000105">
    <property type="protein sequence ID" value="KAA1086787.1"/>
    <property type="molecule type" value="Genomic_DNA"/>
</dbReference>
<keyword evidence="3" id="KW-1185">Reference proteome</keyword>
<reference evidence="2 3" key="1">
    <citation type="submission" date="2019-05" db="EMBL/GenBank/DDBJ databases">
        <title>Emergence of the Ug99 lineage of the wheat stem rust pathogen through somatic hybridization.</title>
        <authorList>
            <person name="Li F."/>
            <person name="Upadhyaya N.M."/>
            <person name="Sperschneider J."/>
            <person name="Matny O."/>
            <person name="Nguyen-Phuc H."/>
            <person name="Mago R."/>
            <person name="Raley C."/>
            <person name="Miller M.E."/>
            <person name="Silverstein K.A.T."/>
            <person name="Henningsen E."/>
            <person name="Hirsch C.D."/>
            <person name="Visser B."/>
            <person name="Pretorius Z.A."/>
            <person name="Steffenson B.J."/>
            <person name="Schwessinger B."/>
            <person name="Dodds P.N."/>
            <person name="Figueroa M."/>
        </authorList>
    </citation>
    <scope>NUCLEOTIDE SEQUENCE [LARGE SCALE GENOMIC DNA]</scope>
    <source>
        <strain evidence="2">21-0</strain>
    </source>
</reference>
<comment type="caution">
    <text evidence="2">The sequence shown here is derived from an EMBL/GenBank/DDBJ whole genome shotgun (WGS) entry which is preliminary data.</text>
</comment>
<feature type="region of interest" description="Disordered" evidence="1">
    <location>
        <begin position="162"/>
        <end position="193"/>
    </location>
</feature>
<organism evidence="2 3">
    <name type="scientific">Puccinia graminis f. sp. tritici</name>
    <dbReference type="NCBI Taxonomy" id="56615"/>
    <lineage>
        <taxon>Eukaryota</taxon>
        <taxon>Fungi</taxon>
        <taxon>Dikarya</taxon>
        <taxon>Basidiomycota</taxon>
        <taxon>Pucciniomycotina</taxon>
        <taxon>Pucciniomycetes</taxon>
        <taxon>Pucciniales</taxon>
        <taxon>Pucciniaceae</taxon>
        <taxon>Puccinia</taxon>
    </lineage>
</organism>
<dbReference type="AlphaFoldDB" id="A0A5B0NC08"/>
<dbReference type="OrthoDB" id="29596at2759"/>
<proteinExistence type="predicted"/>
<protein>
    <submittedName>
        <fullName evidence="2">MutS protein msh5</fullName>
    </submittedName>
</protein>
<evidence type="ECO:0000313" key="3">
    <source>
        <dbReference type="Proteomes" id="UP000324748"/>
    </source>
</evidence>
<sequence>MTSFGQEVWWLYAALYKKDLQVQLEALEKAGVRKLQQVTLEVPIVGAAPVMEKALNKHFAFAVNGWKNTMGGAYYDPSNGIFYLMEDAVDTGGEFEVLIMLLEQVMPEVVLLSSKAEESLTSCIQKAECPGGIDKTPTVVKRPSREYSASDGFKKLQRLSVRSQDGVVPSGNHHSSSTSTRSTASQDPGRDIHFSKNSNLTANAFINVEASHYSVGTFPQVKPLEGLRDEFNERILFCQLGAVAALLSYLQSGIARDQDNDSPQGGLFVSKVEMIKTQK</sequence>
<evidence type="ECO:0000313" key="2">
    <source>
        <dbReference type="EMBL" id="KAA1086787.1"/>
    </source>
</evidence>
<evidence type="ECO:0000256" key="1">
    <source>
        <dbReference type="SAM" id="MobiDB-lite"/>
    </source>
</evidence>
<gene>
    <name evidence="2" type="primary">MSH5_3</name>
    <name evidence="2" type="ORF">PGT21_011773</name>
</gene>